<dbReference type="AlphaFoldDB" id="A0A1X2H9J6"/>
<comment type="cofactor">
    <cofactor evidence="2 10">
        <name>NAD(+)</name>
        <dbReference type="ChEBI" id="CHEBI:57540"/>
    </cofactor>
</comment>
<dbReference type="CDD" id="cd05247">
    <property type="entry name" value="UDP_G4E_1_SDR_e"/>
    <property type="match status" value="1"/>
</dbReference>
<protein>
    <recommendedName>
        <fullName evidence="10">UDP-glucose 4-epimerase</fullName>
        <ecNumber evidence="10">5.1.3.2</ecNumber>
    </recommendedName>
</protein>
<comment type="similarity">
    <text evidence="8">In the N-terminal section; belongs to the NAD(P)-dependent epimerase/dehydratase family.</text>
</comment>
<evidence type="ECO:0000256" key="9">
    <source>
        <dbReference type="ARBA" id="ARBA00038238"/>
    </source>
</evidence>
<comment type="caution">
    <text evidence="12">The sequence shown here is derived from an EMBL/GenBank/DDBJ whole genome shotgun (WGS) entry which is preliminary data.</text>
</comment>
<name>A0A1X2H9J6_SYNRA</name>
<dbReference type="OrthoDB" id="9402762at2759"/>
<dbReference type="EC" id="5.1.3.2" evidence="10"/>
<evidence type="ECO:0000256" key="2">
    <source>
        <dbReference type="ARBA" id="ARBA00001911"/>
    </source>
</evidence>
<dbReference type="OMA" id="GEHLICN"/>
<keyword evidence="5 10" id="KW-0520">NAD</keyword>
<dbReference type="GO" id="GO:0005829">
    <property type="term" value="C:cytosol"/>
    <property type="evidence" value="ECO:0007669"/>
    <property type="project" value="EnsemblFungi"/>
</dbReference>
<comment type="pathway">
    <text evidence="4">Carbohydrate metabolism; hexose metabolism.</text>
</comment>
<dbReference type="InParanoid" id="A0A1X2H9J6"/>
<dbReference type="GO" id="GO:0003978">
    <property type="term" value="F:UDP-glucose 4-epimerase activity"/>
    <property type="evidence" value="ECO:0007669"/>
    <property type="project" value="UniProtKB-UniRule"/>
</dbReference>
<evidence type="ECO:0000256" key="1">
    <source>
        <dbReference type="ARBA" id="ARBA00000083"/>
    </source>
</evidence>
<keyword evidence="10" id="KW-0119">Carbohydrate metabolism</keyword>
<dbReference type="Gene3D" id="3.40.50.720">
    <property type="entry name" value="NAD(P)-binding Rossmann-like Domain"/>
    <property type="match status" value="1"/>
</dbReference>
<dbReference type="InterPro" id="IPR036291">
    <property type="entry name" value="NAD(P)-bd_dom_sf"/>
</dbReference>
<reference evidence="12 13" key="1">
    <citation type="submission" date="2016-07" db="EMBL/GenBank/DDBJ databases">
        <title>Pervasive Adenine N6-methylation of Active Genes in Fungi.</title>
        <authorList>
            <consortium name="DOE Joint Genome Institute"/>
            <person name="Mondo S.J."/>
            <person name="Dannebaum R.O."/>
            <person name="Kuo R.C."/>
            <person name="Labutti K."/>
            <person name="Haridas S."/>
            <person name="Kuo A."/>
            <person name="Salamov A."/>
            <person name="Ahrendt S.R."/>
            <person name="Lipzen A."/>
            <person name="Sullivan W."/>
            <person name="Andreopoulos W.B."/>
            <person name="Clum A."/>
            <person name="Lindquist E."/>
            <person name="Daum C."/>
            <person name="Ramamoorthy G.K."/>
            <person name="Gryganskyi A."/>
            <person name="Culley D."/>
            <person name="Magnuson J.K."/>
            <person name="James T.Y."/>
            <person name="O'Malley M.A."/>
            <person name="Stajich J.E."/>
            <person name="Spatafora J.W."/>
            <person name="Visel A."/>
            <person name="Grigoriev I.V."/>
        </authorList>
    </citation>
    <scope>NUCLEOTIDE SEQUENCE [LARGE SCALE GENOMIC DNA]</scope>
    <source>
        <strain evidence="12 13">NRRL 2496</strain>
    </source>
</reference>
<evidence type="ECO:0000259" key="11">
    <source>
        <dbReference type="Pfam" id="PF16363"/>
    </source>
</evidence>
<feature type="domain" description="NAD(P)-binding" evidence="11">
    <location>
        <begin position="8"/>
        <end position="326"/>
    </location>
</feature>
<evidence type="ECO:0000256" key="8">
    <source>
        <dbReference type="ARBA" id="ARBA00037955"/>
    </source>
</evidence>
<dbReference type="Pfam" id="PF16363">
    <property type="entry name" value="GDP_Man_Dehyd"/>
    <property type="match status" value="1"/>
</dbReference>
<organism evidence="12 13">
    <name type="scientific">Syncephalastrum racemosum</name>
    <name type="common">Filamentous fungus</name>
    <dbReference type="NCBI Taxonomy" id="13706"/>
    <lineage>
        <taxon>Eukaryota</taxon>
        <taxon>Fungi</taxon>
        <taxon>Fungi incertae sedis</taxon>
        <taxon>Mucoromycota</taxon>
        <taxon>Mucoromycotina</taxon>
        <taxon>Mucoromycetes</taxon>
        <taxon>Mucorales</taxon>
        <taxon>Syncephalastraceae</taxon>
        <taxon>Syncephalastrum</taxon>
    </lineage>
</organism>
<proteinExistence type="inferred from homology"/>
<dbReference type="PANTHER" id="PTHR43725:SF47">
    <property type="entry name" value="UDP-GLUCOSE 4-EPIMERASE"/>
    <property type="match status" value="1"/>
</dbReference>
<keyword evidence="6 10" id="KW-0413">Isomerase</keyword>
<dbReference type="GO" id="GO:0004034">
    <property type="term" value="F:aldose 1-epimerase activity"/>
    <property type="evidence" value="ECO:0007669"/>
    <property type="project" value="EnsemblFungi"/>
</dbReference>
<dbReference type="NCBIfam" id="TIGR01179">
    <property type="entry name" value="galE"/>
    <property type="match status" value="1"/>
</dbReference>
<dbReference type="STRING" id="13706.A0A1X2H9J6"/>
<comment type="pathway">
    <text evidence="3 10">Carbohydrate metabolism; galactose metabolism.</text>
</comment>
<accession>A0A1X2H9J6</accession>
<dbReference type="Proteomes" id="UP000242180">
    <property type="component" value="Unassembled WGS sequence"/>
</dbReference>
<evidence type="ECO:0000256" key="3">
    <source>
        <dbReference type="ARBA" id="ARBA00004947"/>
    </source>
</evidence>
<evidence type="ECO:0000313" key="12">
    <source>
        <dbReference type="EMBL" id="ORY95308.1"/>
    </source>
</evidence>
<evidence type="ECO:0000256" key="4">
    <source>
        <dbReference type="ARBA" id="ARBA00005028"/>
    </source>
</evidence>
<dbReference type="InterPro" id="IPR016040">
    <property type="entry name" value="NAD(P)-bd_dom"/>
</dbReference>
<comment type="similarity">
    <text evidence="10">Belongs to the NAD(P)-dependent epimerase/dehydratase family.</text>
</comment>
<dbReference type="PANTHER" id="PTHR43725">
    <property type="entry name" value="UDP-GLUCOSE 4-EPIMERASE"/>
    <property type="match status" value="1"/>
</dbReference>
<keyword evidence="13" id="KW-1185">Reference proteome</keyword>
<comment type="catalytic activity">
    <reaction evidence="1 10">
        <text>UDP-alpha-D-glucose = UDP-alpha-D-galactose</text>
        <dbReference type="Rhea" id="RHEA:22168"/>
        <dbReference type="ChEBI" id="CHEBI:58885"/>
        <dbReference type="ChEBI" id="CHEBI:66914"/>
        <dbReference type="EC" id="5.1.3.2"/>
    </reaction>
</comment>
<comment type="similarity">
    <text evidence="9">In the C-terminal section; belongs to the aldose epimerase family.</text>
</comment>
<dbReference type="UniPathway" id="UPA00214"/>
<dbReference type="Gene3D" id="3.90.25.10">
    <property type="entry name" value="UDP-galactose 4-epimerase, domain 1"/>
    <property type="match status" value="1"/>
</dbReference>
<gene>
    <name evidence="12" type="ORF">BCR43DRAFT_492773</name>
</gene>
<dbReference type="NCBIfam" id="NF007956">
    <property type="entry name" value="PRK10675.1"/>
    <property type="match status" value="1"/>
</dbReference>
<dbReference type="GO" id="GO:0033499">
    <property type="term" value="P:galactose catabolic process via UDP-galactose, Leloir pathway"/>
    <property type="evidence" value="ECO:0007669"/>
    <property type="project" value="EnsemblFungi"/>
</dbReference>
<evidence type="ECO:0000256" key="7">
    <source>
        <dbReference type="ARBA" id="ARBA00037676"/>
    </source>
</evidence>
<dbReference type="FunCoup" id="A0A1X2H9J6">
    <property type="interactions" value="379"/>
</dbReference>
<comment type="function">
    <text evidence="7">Mutarotase converts alpha-aldose to the beta-anomer. It is active on D-glucose, L-arabinose, D-xylose, D-galactose, maltose and lactose.</text>
</comment>
<dbReference type="InterPro" id="IPR005886">
    <property type="entry name" value="UDP_G4E"/>
</dbReference>
<evidence type="ECO:0000256" key="10">
    <source>
        <dbReference type="RuleBase" id="RU366046"/>
    </source>
</evidence>
<evidence type="ECO:0000256" key="6">
    <source>
        <dbReference type="ARBA" id="ARBA00023235"/>
    </source>
</evidence>
<dbReference type="EMBL" id="MCGN01000006">
    <property type="protein sequence ID" value="ORY95308.1"/>
    <property type="molecule type" value="Genomic_DNA"/>
</dbReference>
<sequence>MSQDKAVLVTGGAGYIGSHTCIELLEQGHHVVVIDNLTNSSYEAVRRIEKITNKTVTFYKVDILDKKALLEVFKRHAIWAVIHFAGLKAVGESTKIPLDYYHNNITGTVMLLQAMKESNVKNIVFSSSATVYGDPAVIPIPETLPTGATNPYGRTKQFIEHIIRDLCTAEAGWNAALLRYFNPAGAHPSGILGENPLGIPNNLMPFLAQVAIGKRECLSIFGSDYETKDGTCIRDYINVVDLARGHLAALKKINEGTGCVEYNLGTGHGYTVLEMVEAFSKAVGRQLPYKIVDRRPGDVTNLTANPSKANKELQWKAEVPLEDTCASLWNWQTKNPNGLEDCPGDAPAESVIRCL</sequence>
<evidence type="ECO:0000256" key="5">
    <source>
        <dbReference type="ARBA" id="ARBA00023027"/>
    </source>
</evidence>
<comment type="subunit">
    <text evidence="10">Homodimer.</text>
</comment>
<dbReference type="SUPFAM" id="SSF51735">
    <property type="entry name" value="NAD(P)-binding Rossmann-fold domains"/>
    <property type="match status" value="1"/>
</dbReference>
<evidence type="ECO:0000313" key="13">
    <source>
        <dbReference type="Proteomes" id="UP000242180"/>
    </source>
</evidence>